<feature type="domain" description="Histidine kinase" evidence="7">
    <location>
        <begin position="379"/>
        <end position="603"/>
    </location>
</feature>
<evidence type="ECO:0000256" key="5">
    <source>
        <dbReference type="ARBA" id="ARBA00023136"/>
    </source>
</evidence>
<dbReference type="PROSITE" id="PS50109">
    <property type="entry name" value="HIS_KIN"/>
    <property type="match status" value="1"/>
</dbReference>
<accession>A0ABS6G217</accession>
<evidence type="ECO:0000256" key="6">
    <source>
        <dbReference type="SAM" id="Phobius"/>
    </source>
</evidence>
<dbReference type="Pfam" id="PF02743">
    <property type="entry name" value="dCache_1"/>
    <property type="match status" value="1"/>
</dbReference>
<dbReference type="PANTHER" id="PTHR43065:SF42">
    <property type="entry name" value="TWO-COMPONENT SENSOR PPRA"/>
    <property type="match status" value="1"/>
</dbReference>
<evidence type="ECO:0000259" key="7">
    <source>
        <dbReference type="PROSITE" id="PS50109"/>
    </source>
</evidence>
<evidence type="ECO:0000256" key="3">
    <source>
        <dbReference type="ARBA" id="ARBA00022692"/>
    </source>
</evidence>
<evidence type="ECO:0000256" key="2">
    <source>
        <dbReference type="ARBA" id="ARBA00022475"/>
    </source>
</evidence>
<dbReference type="Pfam" id="PF00512">
    <property type="entry name" value="HisKA"/>
    <property type="match status" value="1"/>
</dbReference>
<evidence type="ECO:0000256" key="1">
    <source>
        <dbReference type="ARBA" id="ARBA00004651"/>
    </source>
</evidence>
<keyword evidence="5 6" id="KW-0472">Membrane</keyword>
<evidence type="ECO:0000256" key="4">
    <source>
        <dbReference type="ARBA" id="ARBA00022989"/>
    </source>
</evidence>
<dbReference type="InterPro" id="IPR003594">
    <property type="entry name" value="HATPase_dom"/>
</dbReference>
<dbReference type="RefSeq" id="WP_216415754.1">
    <property type="nucleotide sequence ID" value="NZ_JAHLQK010000002.1"/>
</dbReference>
<proteinExistence type="predicted"/>
<keyword evidence="2" id="KW-1003">Cell membrane</keyword>
<name>A0ABS6G217_9FIRM</name>
<feature type="transmembrane region" description="Helical" evidence="6">
    <location>
        <begin position="12"/>
        <end position="32"/>
    </location>
</feature>
<dbReference type="Proteomes" id="UP000779508">
    <property type="component" value="Unassembled WGS sequence"/>
</dbReference>
<gene>
    <name evidence="8" type="ORF">KQI88_07260</name>
</gene>
<organism evidence="8 9">
    <name type="scientific">Alkaliphilus flagellatus</name>
    <dbReference type="NCBI Taxonomy" id="2841507"/>
    <lineage>
        <taxon>Bacteria</taxon>
        <taxon>Bacillati</taxon>
        <taxon>Bacillota</taxon>
        <taxon>Clostridia</taxon>
        <taxon>Peptostreptococcales</taxon>
        <taxon>Natronincolaceae</taxon>
        <taxon>Alkaliphilus</taxon>
    </lineage>
</organism>
<keyword evidence="4 6" id="KW-1133">Transmembrane helix</keyword>
<dbReference type="SMART" id="SM00387">
    <property type="entry name" value="HATPase_c"/>
    <property type="match status" value="1"/>
</dbReference>
<dbReference type="InterPro" id="IPR005467">
    <property type="entry name" value="His_kinase_dom"/>
</dbReference>
<evidence type="ECO:0000313" key="8">
    <source>
        <dbReference type="EMBL" id="MBU5676211.1"/>
    </source>
</evidence>
<dbReference type="PANTHER" id="PTHR43065">
    <property type="entry name" value="SENSOR HISTIDINE KINASE"/>
    <property type="match status" value="1"/>
</dbReference>
<sequence>MRIDGSFRKILSIILVFIMLLTMIIIVGYNNFTHHKNTVIKQQQEHLLTIAKSISRSLDVFINYKTNSLSVLAKEPIIIKALKMDEGGEVYYRHEEVLETFFEKYKDEMERVLLFNNKGKLIYQYPVTNSTKVKVIADSNISRVLNSKKIFISKEYLSSSNQYSIDILKPVINNNEVIGVLVNTINLNKMYNSLIHPIKPGKRGYAMVKNMGGFIIMHPVTDQIGIEAIKVRKKMFPQDDWTELEELTRRQVEEGEGYFAYHSKWWQDAEEELTKKINAYTRFRKGEISWIISVQMDYKEIEAPIKGTLINISLISLIIVVILISGLYIIFKMDKKRKALEIEAKYLKELNKAWEELIKSEARLRHSQKREIIGTLTSGVAHEFNNLLSPMLGYSEILLQSIDDNNTMYEDILEINKSALRAKELIGQILAFSREETVVPKFKYLEANYVVKESIKLIKSILPNSIKIVENINSNQLIFGNSTQLQQVLLNLYTNSYHSMRSEDGVLEVNTEDIYISHEEWEKLNLPNGNYVKIQVKDNGAGMNEETLEQIFDYYFTTKETGKGTGLGLPVVRNIVENHKGRIFVKSQVDVGTSVDIYLPSVEENYREDLNEF</sequence>
<comment type="subcellular location">
    <subcellularLocation>
        <location evidence="1">Cell membrane</location>
        <topology evidence="1">Multi-pass membrane protein</topology>
    </subcellularLocation>
</comment>
<protein>
    <recommendedName>
        <fullName evidence="7">Histidine kinase domain-containing protein</fullName>
    </recommendedName>
</protein>
<reference evidence="8 9" key="1">
    <citation type="submission" date="2021-06" db="EMBL/GenBank/DDBJ databases">
        <authorList>
            <person name="Sun Q."/>
            <person name="Li D."/>
        </authorList>
    </citation>
    <scope>NUCLEOTIDE SEQUENCE [LARGE SCALE GENOMIC DNA]</scope>
    <source>
        <strain evidence="8 9">MSJ-5</strain>
    </source>
</reference>
<dbReference type="InterPro" id="IPR033479">
    <property type="entry name" value="dCache_1"/>
</dbReference>
<evidence type="ECO:0000313" key="9">
    <source>
        <dbReference type="Proteomes" id="UP000779508"/>
    </source>
</evidence>
<comment type="caution">
    <text evidence="8">The sequence shown here is derived from an EMBL/GenBank/DDBJ whole genome shotgun (WGS) entry which is preliminary data.</text>
</comment>
<dbReference type="EMBL" id="JAHLQK010000002">
    <property type="protein sequence ID" value="MBU5676211.1"/>
    <property type="molecule type" value="Genomic_DNA"/>
</dbReference>
<dbReference type="InterPro" id="IPR003661">
    <property type="entry name" value="HisK_dim/P_dom"/>
</dbReference>
<keyword evidence="3 6" id="KW-0812">Transmembrane</keyword>
<dbReference type="SMART" id="SM00388">
    <property type="entry name" value="HisKA"/>
    <property type="match status" value="1"/>
</dbReference>
<keyword evidence="9" id="KW-1185">Reference proteome</keyword>
<dbReference type="Pfam" id="PF02518">
    <property type="entry name" value="HATPase_c"/>
    <property type="match status" value="1"/>
</dbReference>
<feature type="transmembrane region" description="Helical" evidence="6">
    <location>
        <begin position="309"/>
        <end position="331"/>
    </location>
</feature>